<dbReference type="Proteomes" id="UP000317713">
    <property type="component" value="Chromosome"/>
</dbReference>
<name>A0A517IBN7_BREBE</name>
<dbReference type="AlphaFoldDB" id="A0A517IBN7"/>
<dbReference type="RefSeq" id="WP_144617882.1">
    <property type="nucleotide sequence ID" value="NZ_CP042161.1"/>
</dbReference>
<proteinExistence type="predicted"/>
<organism evidence="1 2">
    <name type="scientific">Brevibacillus brevis</name>
    <name type="common">Bacillus brevis</name>
    <dbReference type="NCBI Taxonomy" id="1393"/>
    <lineage>
        <taxon>Bacteria</taxon>
        <taxon>Bacillati</taxon>
        <taxon>Bacillota</taxon>
        <taxon>Bacilli</taxon>
        <taxon>Bacillales</taxon>
        <taxon>Paenibacillaceae</taxon>
        <taxon>Brevibacillus</taxon>
    </lineage>
</organism>
<gene>
    <name evidence="1" type="ORF">FPS98_21085</name>
</gene>
<sequence length="59" mass="7086">MEWQEMIRIWNQTPVKLLDIRHIVMKPGEELQSYRMPANAFLFIKAVDELIEQVSRSQK</sequence>
<protein>
    <submittedName>
        <fullName evidence="1">Uncharacterized protein</fullName>
    </submittedName>
</protein>
<accession>A0A517IBN7</accession>
<dbReference type="EMBL" id="CP042161">
    <property type="protein sequence ID" value="QDS36306.1"/>
    <property type="molecule type" value="Genomic_DNA"/>
</dbReference>
<evidence type="ECO:0000313" key="2">
    <source>
        <dbReference type="Proteomes" id="UP000317713"/>
    </source>
</evidence>
<reference evidence="1 2" key="1">
    <citation type="submission" date="2019-07" db="EMBL/GenBank/DDBJ databases">
        <title>Characterization of Brevibacillus brevis HK544, as a potential biocontrol agent.</title>
        <authorList>
            <person name="Kim H."/>
        </authorList>
    </citation>
    <scope>NUCLEOTIDE SEQUENCE [LARGE SCALE GENOMIC DNA]</scope>
    <source>
        <strain evidence="1 2">HK544</strain>
    </source>
</reference>
<evidence type="ECO:0000313" key="1">
    <source>
        <dbReference type="EMBL" id="QDS36306.1"/>
    </source>
</evidence>